<feature type="chain" id="PRO_5010545539" evidence="4">
    <location>
        <begin position="21"/>
        <end position="171"/>
    </location>
</feature>
<dbReference type="InterPro" id="IPR006501">
    <property type="entry name" value="Pectinesterase_inhib_dom"/>
</dbReference>
<feature type="signal peptide" evidence="4">
    <location>
        <begin position="1"/>
        <end position="20"/>
    </location>
</feature>
<sequence length="171" mass="18425">MMKKLVYLALFLTLVLQTSADKNLVQNTCKNTPNVQLCLKTLLADPRSANGDVHTMALIIVDAIKVQATQATATISKLQQSNPPAAWIVPLKNCAFSYKVTLTTSVPEAIEALTKGNPKFAEDAIVGSFGDADQCEKIFGGNNSPLTALNTVMHELSDVARAIIRTLLLLQ</sequence>
<evidence type="ECO:0000256" key="4">
    <source>
        <dbReference type="SAM" id="SignalP"/>
    </source>
</evidence>
<dbReference type="AlphaFoldDB" id="A0A1U7WMX5"/>
<dbReference type="CDD" id="cd15796">
    <property type="entry name" value="CIF_like"/>
    <property type="match status" value="1"/>
</dbReference>
<dbReference type="GO" id="GO:0004857">
    <property type="term" value="F:enzyme inhibitor activity"/>
    <property type="evidence" value="ECO:0007669"/>
    <property type="project" value="InterPro"/>
</dbReference>
<dbReference type="SMART" id="SM00856">
    <property type="entry name" value="PMEI"/>
    <property type="match status" value="1"/>
</dbReference>
<dbReference type="InterPro" id="IPR035513">
    <property type="entry name" value="Invertase/methylesterase_inhib"/>
</dbReference>
<comment type="similarity">
    <text evidence="3">Belongs to the PMEI family.</text>
</comment>
<reference evidence="7" key="2">
    <citation type="submission" date="2025-08" db="UniProtKB">
        <authorList>
            <consortium name="RefSeq"/>
        </authorList>
    </citation>
    <scope>IDENTIFICATION</scope>
    <source>
        <tissue evidence="7">Leaf</tissue>
    </source>
</reference>
<dbReference type="PANTHER" id="PTHR36710">
    <property type="entry name" value="PECTINESTERASE INHIBITOR-LIKE"/>
    <property type="match status" value="1"/>
</dbReference>
<dbReference type="InterPro" id="IPR034087">
    <property type="entry name" value="C/VIF1"/>
</dbReference>
<dbReference type="Pfam" id="PF04043">
    <property type="entry name" value="PMEI"/>
    <property type="match status" value="1"/>
</dbReference>
<dbReference type="Proteomes" id="UP000189701">
    <property type="component" value="Unplaced"/>
</dbReference>
<keyword evidence="2" id="KW-1015">Disulfide bond</keyword>
<protein>
    <submittedName>
        <fullName evidence="7">Cell wall / vacuolar inhibitor of fructosidase 1-like</fullName>
    </submittedName>
</protein>
<dbReference type="NCBIfam" id="TIGR01614">
    <property type="entry name" value="PME_inhib"/>
    <property type="match status" value="1"/>
</dbReference>
<dbReference type="eggNOG" id="ENOG502S67R">
    <property type="taxonomic scope" value="Eukaryota"/>
</dbReference>
<dbReference type="GeneID" id="104229053"/>
<keyword evidence="6" id="KW-1185">Reference proteome</keyword>
<organism evidence="6 7">
    <name type="scientific">Nicotiana sylvestris</name>
    <name type="common">Wood tobacco</name>
    <name type="synonym">South American tobacco</name>
    <dbReference type="NCBI Taxonomy" id="4096"/>
    <lineage>
        <taxon>Eukaryota</taxon>
        <taxon>Viridiplantae</taxon>
        <taxon>Streptophyta</taxon>
        <taxon>Embryophyta</taxon>
        <taxon>Tracheophyta</taxon>
        <taxon>Spermatophyta</taxon>
        <taxon>Magnoliopsida</taxon>
        <taxon>eudicotyledons</taxon>
        <taxon>Gunneridae</taxon>
        <taxon>Pentapetalae</taxon>
        <taxon>asterids</taxon>
        <taxon>lamiids</taxon>
        <taxon>Solanales</taxon>
        <taxon>Solanaceae</taxon>
        <taxon>Nicotianoideae</taxon>
        <taxon>Nicotianeae</taxon>
        <taxon>Nicotiana</taxon>
    </lineage>
</organism>
<dbReference type="RefSeq" id="XP_009779928.1">
    <property type="nucleotide sequence ID" value="XM_009781626.1"/>
</dbReference>
<dbReference type="FunFam" id="1.20.140.40:FF:000009">
    <property type="entry name" value="Invertase/pectin methylesterase inhibitor family protein"/>
    <property type="match status" value="1"/>
</dbReference>
<evidence type="ECO:0000256" key="3">
    <source>
        <dbReference type="ARBA" id="ARBA00038471"/>
    </source>
</evidence>
<dbReference type="KEGG" id="nsy:104229053"/>
<evidence type="ECO:0000256" key="2">
    <source>
        <dbReference type="ARBA" id="ARBA00023157"/>
    </source>
</evidence>
<accession>A0A1U7WMX5</accession>
<dbReference type="OrthoDB" id="1918674at2759"/>
<evidence type="ECO:0000256" key="1">
    <source>
        <dbReference type="ARBA" id="ARBA00022729"/>
    </source>
</evidence>
<gene>
    <name evidence="7" type="primary">LOC104229053</name>
</gene>
<evidence type="ECO:0000313" key="6">
    <source>
        <dbReference type="Proteomes" id="UP000189701"/>
    </source>
</evidence>
<name>A0A1U7WMX5_NICSY</name>
<evidence type="ECO:0000259" key="5">
    <source>
        <dbReference type="SMART" id="SM00856"/>
    </source>
</evidence>
<dbReference type="SUPFAM" id="SSF101148">
    <property type="entry name" value="Plant invertase/pectin methylesterase inhibitor"/>
    <property type="match status" value="1"/>
</dbReference>
<evidence type="ECO:0000313" key="7">
    <source>
        <dbReference type="RefSeq" id="XP_009779928.1"/>
    </source>
</evidence>
<dbReference type="PANTHER" id="PTHR36710:SF18">
    <property type="entry name" value="PECTINESTERASE INHIBITOR 5-RELATED"/>
    <property type="match status" value="1"/>
</dbReference>
<dbReference type="InterPro" id="IPR052421">
    <property type="entry name" value="PCW_Enzyme_Inhibitor"/>
</dbReference>
<reference evidence="6" key="1">
    <citation type="journal article" date="2013" name="Genome Biol.">
        <title>Reference genomes and transcriptomes of Nicotiana sylvestris and Nicotiana tomentosiformis.</title>
        <authorList>
            <person name="Sierro N."/>
            <person name="Battey J.N."/>
            <person name="Ouadi S."/>
            <person name="Bovet L."/>
            <person name="Goepfert S."/>
            <person name="Bakaher N."/>
            <person name="Peitsch M.C."/>
            <person name="Ivanov N.V."/>
        </authorList>
    </citation>
    <scope>NUCLEOTIDE SEQUENCE [LARGE SCALE GENOMIC DNA]</scope>
</reference>
<proteinExistence type="inferred from homology"/>
<dbReference type="Gene3D" id="1.20.140.40">
    <property type="entry name" value="Invertase/pectin methylesterase inhibitor family protein"/>
    <property type="match status" value="1"/>
</dbReference>
<feature type="domain" description="Pectinesterase inhibitor" evidence="5">
    <location>
        <begin position="20"/>
        <end position="163"/>
    </location>
</feature>
<keyword evidence="1 4" id="KW-0732">Signal</keyword>